<gene>
    <name evidence="2" type="ORF">Taro_050371</name>
</gene>
<dbReference type="EMBL" id="NMUH01007510">
    <property type="protein sequence ID" value="MQM17401.1"/>
    <property type="molecule type" value="Genomic_DNA"/>
</dbReference>
<keyword evidence="1" id="KW-0472">Membrane</keyword>
<evidence type="ECO:0000256" key="1">
    <source>
        <dbReference type="SAM" id="Phobius"/>
    </source>
</evidence>
<evidence type="ECO:0000313" key="2">
    <source>
        <dbReference type="EMBL" id="MQM17401.1"/>
    </source>
</evidence>
<feature type="transmembrane region" description="Helical" evidence="1">
    <location>
        <begin position="90"/>
        <end position="110"/>
    </location>
</feature>
<sequence>MVVACSPCVASSVGGERECSLYREFRVAFLQVLGLFEFIAYLTGLNSKPSESSDTWVATRPSGVPGGDSGGRVITVVSELRGPMRFVRMLRAWLLFSLVLRLGFVVGLRVRVGVSRRLREPTCGVAFTGAGLWSAEPVSRLHWWDFMCPQDREVGFVSHTLWSLPDGSLRLIVRISFPCFPLVAQGDVAPLWCCVARASFWCVFLLCLSYALDALVTFGRVALPTCGGRSGALCLHASKSQYGCCALEAVSCGESFLLAMLFR</sequence>
<keyword evidence="1" id="KW-1133">Transmembrane helix</keyword>
<proteinExistence type="predicted"/>
<keyword evidence="1" id="KW-0812">Transmembrane</keyword>
<evidence type="ECO:0000313" key="3">
    <source>
        <dbReference type="Proteomes" id="UP000652761"/>
    </source>
</evidence>
<comment type="caution">
    <text evidence="2">The sequence shown here is derived from an EMBL/GenBank/DDBJ whole genome shotgun (WGS) entry which is preliminary data.</text>
</comment>
<protein>
    <submittedName>
        <fullName evidence="2">Uncharacterized protein</fullName>
    </submittedName>
</protein>
<dbReference type="Proteomes" id="UP000652761">
    <property type="component" value="Unassembled WGS sequence"/>
</dbReference>
<feature type="transmembrane region" description="Helical" evidence="1">
    <location>
        <begin position="27"/>
        <end position="44"/>
    </location>
</feature>
<reference evidence="2" key="1">
    <citation type="submission" date="2017-07" db="EMBL/GenBank/DDBJ databases">
        <title>Taro Niue Genome Assembly and Annotation.</title>
        <authorList>
            <person name="Atibalentja N."/>
            <person name="Keating K."/>
            <person name="Fields C.J."/>
        </authorList>
    </citation>
    <scope>NUCLEOTIDE SEQUENCE</scope>
    <source>
        <strain evidence="2">Niue_2</strain>
        <tissue evidence="2">Leaf</tissue>
    </source>
</reference>
<organism evidence="2 3">
    <name type="scientific">Colocasia esculenta</name>
    <name type="common">Wild taro</name>
    <name type="synonym">Arum esculentum</name>
    <dbReference type="NCBI Taxonomy" id="4460"/>
    <lineage>
        <taxon>Eukaryota</taxon>
        <taxon>Viridiplantae</taxon>
        <taxon>Streptophyta</taxon>
        <taxon>Embryophyta</taxon>
        <taxon>Tracheophyta</taxon>
        <taxon>Spermatophyta</taxon>
        <taxon>Magnoliopsida</taxon>
        <taxon>Liliopsida</taxon>
        <taxon>Araceae</taxon>
        <taxon>Aroideae</taxon>
        <taxon>Colocasieae</taxon>
        <taxon>Colocasia</taxon>
    </lineage>
</organism>
<name>A0A843XDQ3_COLES</name>
<keyword evidence="3" id="KW-1185">Reference proteome</keyword>
<dbReference type="AlphaFoldDB" id="A0A843XDQ3"/>
<accession>A0A843XDQ3</accession>